<feature type="transmembrane region" description="Helical" evidence="4">
    <location>
        <begin position="86"/>
        <end position="109"/>
    </location>
</feature>
<gene>
    <name evidence="6" type="ORF">JO380_002653</name>
</gene>
<keyword evidence="1 6" id="KW-0808">Transferase</keyword>
<dbReference type="Gene3D" id="3.30.565.10">
    <property type="entry name" value="Histidine kinase-like ATPase, C-terminal domain"/>
    <property type="match status" value="1"/>
</dbReference>
<dbReference type="EMBL" id="JAUSVM010000001">
    <property type="protein sequence ID" value="MDQ0426272.1"/>
    <property type="molecule type" value="Genomic_DNA"/>
</dbReference>
<keyword evidence="4" id="KW-0812">Transmembrane</keyword>
<keyword evidence="4" id="KW-1133">Transmembrane helix</keyword>
<accession>A0ABU0GLN6</accession>
<keyword evidence="2 6" id="KW-0418">Kinase</keyword>
<comment type="caution">
    <text evidence="6">The sequence shown here is derived from an EMBL/GenBank/DDBJ whole genome shotgun (WGS) entry which is preliminary data.</text>
</comment>
<dbReference type="EC" id="2.7.13.3" evidence="6"/>
<name>A0ABU0GLN6_9CELL</name>
<feature type="transmembrane region" description="Helical" evidence="4">
    <location>
        <begin position="121"/>
        <end position="138"/>
    </location>
</feature>
<dbReference type="RefSeq" id="WP_156441931.1">
    <property type="nucleotide sequence ID" value="NZ_JAUSVM010000001.1"/>
</dbReference>
<dbReference type="PANTHER" id="PTHR24421:SF63">
    <property type="entry name" value="SENSOR HISTIDINE KINASE DESK"/>
    <property type="match status" value="1"/>
</dbReference>
<feature type="domain" description="Signal transduction histidine kinase subgroup 3 dimerisation and phosphoacceptor" evidence="5">
    <location>
        <begin position="213"/>
        <end position="279"/>
    </location>
</feature>
<evidence type="ECO:0000313" key="7">
    <source>
        <dbReference type="Proteomes" id="UP001240250"/>
    </source>
</evidence>
<protein>
    <submittedName>
        <fullName evidence="6">Two-component system sensor histidine kinase DesK</fullName>
        <ecNumber evidence="6">2.7.13.3</ecNumber>
    </submittedName>
</protein>
<organism evidence="6 7">
    <name type="scientific">Cellulomonas iranensis</name>
    <dbReference type="NCBI Taxonomy" id="76862"/>
    <lineage>
        <taxon>Bacteria</taxon>
        <taxon>Bacillati</taxon>
        <taxon>Actinomycetota</taxon>
        <taxon>Actinomycetes</taxon>
        <taxon>Micrococcales</taxon>
        <taxon>Cellulomonadaceae</taxon>
        <taxon>Cellulomonas</taxon>
    </lineage>
</organism>
<evidence type="ECO:0000256" key="3">
    <source>
        <dbReference type="ARBA" id="ARBA00023012"/>
    </source>
</evidence>
<dbReference type="InterPro" id="IPR036890">
    <property type="entry name" value="HATPase_C_sf"/>
</dbReference>
<feature type="transmembrane region" description="Helical" evidence="4">
    <location>
        <begin position="143"/>
        <end position="161"/>
    </location>
</feature>
<dbReference type="Proteomes" id="UP001240250">
    <property type="component" value="Unassembled WGS sequence"/>
</dbReference>
<sequence length="409" mass="41716">MSTTTRPGGLLGRWSEPQKFDAYTRGSLYLVSASEPVLVALAVAQRPVAAAWVVPAVVLTLAHTVACVLVLRAGLARASVGTGPSVRQVVALVALGVATVAVLAGTGGWGSEGLRVDPRTGAVLVVVVATLGALSPLLRTVPLLALLLGAVAAVLSVRAAAGATSDEVVRTLLVSVSAAAVVLSYRASAWTVAVVWELERARVAHARLAVAEERLRFSRDLHDVVGRALTAVAVKSELAAELASRGRDGAGGQMLEVRDLAHDTLREVRAVVEGYRAADLAAELVGARSVLRSAGVEVRVTGEDVARGLPAVAAEALAWAVREGTTNVVRHADARTCELALVAQGGGDVLLRVANDGVRARPAGPGGGAGLRGLTERLAPLGGAVSAATDGDRFVLEVRVPAVASEVAA</sequence>
<feature type="transmembrane region" description="Helical" evidence="4">
    <location>
        <begin position="173"/>
        <end position="198"/>
    </location>
</feature>
<evidence type="ECO:0000313" key="6">
    <source>
        <dbReference type="EMBL" id="MDQ0426272.1"/>
    </source>
</evidence>
<dbReference type="GO" id="GO:0004673">
    <property type="term" value="F:protein histidine kinase activity"/>
    <property type="evidence" value="ECO:0007669"/>
    <property type="project" value="UniProtKB-EC"/>
</dbReference>
<dbReference type="InterPro" id="IPR011712">
    <property type="entry name" value="Sig_transdc_His_kin_sub3_dim/P"/>
</dbReference>
<dbReference type="Pfam" id="PF07730">
    <property type="entry name" value="HisKA_3"/>
    <property type="match status" value="1"/>
</dbReference>
<feature type="transmembrane region" description="Helical" evidence="4">
    <location>
        <begin position="50"/>
        <end position="74"/>
    </location>
</feature>
<dbReference type="Gene3D" id="1.20.5.1930">
    <property type="match status" value="1"/>
</dbReference>
<reference evidence="6 7" key="1">
    <citation type="submission" date="2023-07" db="EMBL/GenBank/DDBJ databases">
        <title>Sequencing the genomes of 1000 actinobacteria strains.</title>
        <authorList>
            <person name="Klenk H.-P."/>
        </authorList>
    </citation>
    <scope>NUCLEOTIDE SEQUENCE [LARGE SCALE GENOMIC DNA]</scope>
    <source>
        <strain evidence="6 7">DSM 14785</strain>
    </source>
</reference>
<keyword evidence="4" id="KW-0472">Membrane</keyword>
<keyword evidence="3" id="KW-0902">Two-component regulatory system</keyword>
<evidence type="ECO:0000256" key="2">
    <source>
        <dbReference type="ARBA" id="ARBA00022777"/>
    </source>
</evidence>
<keyword evidence="7" id="KW-1185">Reference proteome</keyword>
<proteinExistence type="predicted"/>
<dbReference type="PANTHER" id="PTHR24421">
    <property type="entry name" value="NITRATE/NITRITE SENSOR PROTEIN NARX-RELATED"/>
    <property type="match status" value="1"/>
</dbReference>
<evidence type="ECO:0000256" key="1">
    <source>
        <dbReference type="ARBA" id="ARBA00022679"/>
    </source>
</evidence>
<evidence type="ECO:0000259" key="5">
    <source>
        <dbReference type="Pfam" id="PF07730"/>
    </source>
</evidence>
<dbReference type="InterPro" id="IPR050482">
    <property type="entry name" value="Sensor_HK_TwoCompSys"/>
</dbReference>
<evidence type="ECO:0000256" key="4">
    <source>
        <dbReference type="SAM" id="Phobius"/>
    </source>
</evidence>